<name>A0ABR3Z2L5_9PEZI</name>
<sequence length="347" mass="37281">MNAQFRTAMRAVRYTGSSRLPSPRFFTSSARPSPRSMRTPAIAGTFGGIAAFTLLCLANQNQQGGSSAFALDAPTGSHPLQSSKIVIAPPSSPAVVATGNTTVPALPLALNMADGMEYSLVGFGVRTVSFLRIQVYVAGYYVATADLPRLSAALIAATTPSESSSADAASQAMPRSLLLPGAERTALQTQLLDGPASNQLWDRVLQDSQIRSAFRIIPVRDTDFHHLRDGFVRAIQARTRPGGPPQWAFGDAEFGEAMREFRNIFNRGKVPKQKELLLLREANGELRVLYDDGLGVSRTELGAVKDERVSRMLWLNYLGGSAVASESARKSICEGLLDLVSRPIGSV</sequence>
<dbReference type="PANTHER" id="PTHR47284:SF3">
    <property type="entry name" value="FATTY-ACID-BINDING PROTEIN 2"/>
    <property type="match status" value="1"/>
</dbReference>
<evidence type="ECO:0000259" key="1">
    <source>
        <dbReference type="Pfam" id="PF16035"/>
    </source>
</evidence>
<evidence type="ECO:0000313" key="3">
    <source>
        <dbReference type="Proteomes" id="UP001583280"/>
    </source>
</evidence>
<dbReference type="SUPFAM" id="SSF54626">
    <property type="entry name" value="Chalcone isomerase"/>
    <property type="match status" value="1"/>
</dbReference>
<dbReference type="PANTHER" id="PTHR47284">
    <property type="entry name" value="FATTY-ACID-BINDING PROTEIN 2"/>
    <property type="match status" value="1"/>
</dbReference>
<dbReference type="EMBL" id="JAWDJO010000089">
    <property type="protein sequence ID" value="KAL1894497.1"/>
    <property type="molecule type" value="Genomic_DNA"/>
</dbReference>
<protein>
    <recommendedName>
        <fullName evidence="1">Chalcone isomerase domain-containing protein</fullName>
    </recommendedName>
</protein>
<dbReference type="Proteomes" id="UP001583280">
    <property type="component" value="Unassembled WGS sequence"/>
</dbReference>
<dbReference type="InterPro" id="IPR016088">
    <property type="entry name" value="Chalcone_isomerase_3-sand"/>
</dbReference>
<comment type="caution">
    <text evidence="2">The sequence shown here is derived from an EMBL/GenBank/DDBJ whole genome shotgun (WGS) entry which is preliminary data.</text>
</comment>
<keyword evidence="3" id="KW-1185">Reference proteome</keyword>
<dbReference type="Pfam" id="PF16035">
    <property type="entry name" value="Chalcone_2"/>
    <property type="match status" value="1"/>
</dbReference>
<organism evidence="2 3">
    <name type="scientific">Ceratocystis pirilliformis</name>
    <dbReference type="NCBI Taxonomy" id="259994"/>
    <lineage>
        <taxon>Eukaryota</taxon>
        <taxon>Fungi</taxon>
        <taxon>Dikarya</taxon>
        <taxon>Ascomycota</taxon>
        <taxon>Pezizomycotina</taxon>
        <taxon>Sordariomycetes</taxon>
        <taxon>Hypocreomycetidae</taxon>
        <taxon>Microascales</taxon>
        <taxon>Ceratocystidaceae</taxon>
        <taxon>Ceratocystis</taxon>
    </lineage>
</organism>
<reference evidence="2 3" key="1">
    <citation type="journal article" date="2024" name="IMA Fungus">
        <title>IMA Genome - F19 : A genome assembly and annotation guide to empower mycologists, including annotated draft genome sequences of Ceratocystis pirilliformis, Diaporthe australafricana, Fusarium ophioides, Paecilomyces lecythidis, and Sporothrix stenoceras.</title>
        <authorList>
            <person name="Aylward J."/>
            <person name="Wilson A.M."/>
            <person name="Visagie C.M."/>
            <person name="Spraker J."/>
            <person name="Barnes I."/>
            <person name="Buitendag C."/>
            <person name="Ceriani C."/>
            <person name="Del Mar Angel L."/>
            <person name="du Plessis D."/>
            <person name="Fuchs T."/>
            <person name="Gasser K."/>
            <person name="Kramer D."/>
            <person name="Li W."/>
            <person name="Munsamy K."/>
            <person name="Piso A."/>
            <person name="Price J.L."/>
            <person name="Sonnekus B."/>
            <person name="Thomas C."/>
            <person name="van der Nest A."/>
            <person name="van Dijk A."/>
            <person name="van Heerden A."/>
            <person name="van Vuuren N."/>
            <person name="Yilmaz N."/>
            <person name="Duong T.A."/>
            <person name="van der Merwe N.A."/>
            <person name="Wingfield M.J."/>
            <person name="Wingfield B.D."/>
        </authorList>
    </citation>
    <scope>NUCLEOTIDE SEQUENCE [LARGE SCALE GENOMIC DNA]</scope>
    <source>
        <strain evidence="2 3">CMW 12675</strain>
    </source>
</reference>
<feature type="domain" description="Chalcone isomerase" evidence="1">
    <location>
        <begin position="117"/>
        <end position="333"/>
    </location>
</feature>
<proteinExistence type="predicted"/>
<dbReference type="InterPro" id="IPR036298">
    <property type="entry name" value="Chalcone_isomerase_sf"/>
</dbReference>
<gene>
    <name evidence="2" type="ORF">Cpir12675_003623</name>
</gene>
<evidence type="ECO:0000313" key="2">
    <source>
        <dbReference type="EMBL" id="KAL1894497.1"/>
    </source>
</evidence>
<dbReference type="Gene3D" id="3.50.70.10">
    <property type="match status" value="1"/>
</dbReference>
<accession>A0ABR3Z2L5</accession>
<dbReference type="InterPro" id="IPR016087">
    <property type="entry name" value="Chalcone_isomerase"/>
</dbReference>